<reference evidence="6" key="1">
    <citation type="journal article" date="2015" name="PLoS Genet.">
        <title>Genome Sequence and Transcriptome Analyses of Chrysochromulina tobin: Metabolic Tools for Enhanced Algal Fitness in the Prominent Order Prymnesiales (Haptophyceae).</title>
        <authorList>
            <person name="Hovde B.T."/>
            <person name="Deodato C.R."/>
            <person name="Hunsperger H.M."/>
            <person name="Ryken S.A."/>
            <person name="Yost W."/>
            <person name="Jha R.K."/>
            <person name="Patterson J."/>
            <person name="Monnat R.J. Jr."/>
            <person name="Barlow S.B."/>
            <person name="Starkenburg S.R."/>
            <person name="Cattolico R.A."/>
        </authorList>
    </citation>
    <scope>NUCLEOTIDE SEQUENCE</scope>
    <source>
        <strain evidence="6">CCMP291</strain>
    </source>
</reference>
<protein>
    <submittedName>
        <fullName evidence="5">ATP-dependent RNA</fullName>
    </submittedName>
</protein>
<keyword evidence="4" id="KW-0067">ATP-binding</keyword>
<gene>
    <name evidence="5" type="ORF">Ctob_011476</name>
</gene>
<dbReference type="AlphaFoldDB" id="A0A0M0JI25"/>
<evidence type="ECO:0000256" key="1">
    <source>
        <dbReference type="ARBA" id="ARBA00022741"/>
    </source>
</evidence>
<sequence>MTWKRQKVDDKDALPVLKHKQEVPQFLLDSDPKAKIVVTQPRRLAARALAERVTAERGSVIGRTIGYAVSRDKATTLGTTRCTFVTVGLLLQLLVFRPADVFNAYTHIIVDEAHERDVDLDLLLLLLRRALRRQASGRDPHAAVDAKEAPRSTACQIGCAGTTS</sequence>
<proteinExistence type="predicted"/>
<dbReference type="InterPro" id="IPR027417">
    <property type="entry name" value="P-loop_NTPase"/>
</dbReference>
<evidence type="ECO:0000256" key="2">
    <source>
        <dbReference type="ARBA" id="ARBA00022801"/>
    </source>
</evidence>
<dbReference type="Gene3D" id="3.40.50.300">
    <property type="entry name" value="P-loop containing nucleotide triphosphate hydrolases"/>
    <property type="match status" value="1"/>
</dbReference>
<evidence type="ECO:0000313" key="5">
    <source>
        <dbReference type="EMBL" id="KOO25957.1"/>
    </source>
</evidence>
<dbReference type="Proteomes" id="UP000037460">
    <property type="component" value="Unassembled WGS sequence"/>
</dbReference>
<keyword evidence="1" id="KW-0547">Nucleotide-binding</keyword>
<name>A0A0M0JI25_9EUKA</name>
<evidence type="ECO:0000256" key="3">
    <source>
        <dbReference type="ARBA" id="ARBA00022806"/>
    </source>
</evidence>
<keyword evidence="3" id="KW-0347">Helicase</keyword>
<dbReference type="GO" id="GO:0004386">
    <property type="term" value="F:helicase activity"/>
    <property type="evidence" value="ECO:0007669"/>
    <property type="project" value="UniProtKB-KW"/>
</dbReference>
<dbReference type="GO" id="GO:0016787">
    <property type="term" value="F:hydrolase activity"/>
    <property type="evidence" value="ECO:0007669"/>
    <property type="project" value="UniProtKB-KW"/>
</dbReference>
<dbReference type="GO" id="GO:0003723">
    <property type="term" value="F:RNA binding"/>
    <property type="evidence" value="ECO:0007669"/>
    <property type="project" value="TreeGrafter"/>
</dbReference>
<accession>A0A0M0JI25</accession>
<keyword evidence="6" id="KW-1185">Reference proteome</keyword>
<dbReference type="EMBL" id="JWZX01002908">
    <property type="protein sequence ID" value="KOO25957.1"/>
    <property type="molecule type" value="Genomic_DNA"/>
</dbReference>
<dbReference type="PANTHER" id="PTHR18934">
    <property type="entry name" value="ATP-DEPENDENT RNA HELICASE"/>
    <property type="match status" value="1"/>
</dbReference>
<dbReference type="PANTHER" id="PTHR18934:SF99">
    <property type="entry name" value="ATP-DEPENDENT RNA HELICASE DHX37-RELATED"/>
    <property type="match status" value="1"/>
</dbReference>
<dbReference type="SUPFAM" id="SSF52540">
    <property type="entry name" value="P-loop containing nucleoside triphosphate hydrolases"/>
    <property type="match status" value="1"/>
</dbReference>
<dbReference type="CDD" id="cd17917">
    <property type="entry name" value="DEXHc_RHA-like"/>
    <property type="match status" value="1"/>
</dbReference>
<comment type="caution">
    <text evidence="5">The sequence shown here is derived from an EMBL/GenBank/DDBJ whole genome shotgun (WGS) entry which is preliminary data.</text>
</comment>
<evidence type="ECO:0000256" key="4">
    <source>
        <dbReference type="ARBA" id="ARBA00022840"/>
    </source>
</evidence>
<organism evidence="5 6">
    <name type="scientific">Chrysochromulina tobinii</name>
    <dbReference type="NCBI Taxonomy" id="1460289"/>
    <lineage>
        <taxon>Eukaryota</taxon>
        <taxon>Haptista</taxon>
        <taxon>Haptophyta</taxon>
        <taxon>Prymnesiophyceae</taxon>
        <taxon>Prymnesiales</taxon>
        <taxon>Chrysochromulinaceae</taxon>
        <taxon>Chrysochromulina</taxon>
    </lineage>
</organism>
<evidence type="ECO:0000313" key="6">
    <source>
        <dbReference type="Proteomes" id="UP000037460"/>
    </source>
</evidence>
<dbReference type="OrthoDB" id="5600252at2759"/>
<keyword evidence="2" id="KW-0378">Hydrolase</keyword>
<dbReference type="GO" id="GO:0005524">
    <property type="term" value="F:ATP binding"/>
    <property type="evidence" value="ECO:0007669"/>
    <property type="project" value="UniProtKB-KW"/>
</dbReference>